<name>A0ABU6VN44_9FABA</name>
<gene>
    <name evidence="2" type="ORF">PIB30_069236</name>
</gene>
<comment type="caution">
    <text evidence="2">The sequence shown here is derived from an EMBL/GenBank/DDBJ whole genome shotgun (WGS) entry which is preliminary data.</text>
</comment>
<accession>A0ABU6VN44</accession>
<keyword evidence="3" id="KW-1185">Reference proteome</keyword>
<evidence type="ECO:0000313" key="3">
    <source>
        <dbReference type="Proteomes" id="UP001341840"/>
    </source>
</evidence>
<feature type="compositionally biased region" description="Polar residues" evidence="1">
    <location>
        <begin position="59"/>
        <end position="74"/>
    </location>
</feature>
<reference evidence="2 3" key="1">
    <citation type="journal article" date="2023" name="Plants (Basel)">
        <title>Bridging the Gap: Combining Genomics and Transcriptomics Approaches to Understand Stylosanthes scabra, an Orphan Legume from the Brazilian Caatinga.</title>
        <authorList>
            <person name="Ferreira-Neto J.R.C."/>
            <person name="da Silva M.D."/>
            <person name="Binneck E."/>
            <person name="de Melo N.F."/>
            <person name="da Silva R.H."/>
            <person name="de Melo A.L.T.M."/>
            <person name="Pandolfi V."/>
            <person name="Bustamante F.O."/>
            <person name="Brasileiro-Vidal A.C."/>
            <person name="Benko-Iseppon A.M."/>
        </authorList>
    </citation>
    <scope>NUCLEOTIDE SEQUENCE [LARGE SCALE GENOMIC DNA]</scope>
    <source>
        <tissue evidence="2">Leaves</tissue>
    </source>
</reference>
<feature type="region of interest" description="Disordered" evidence="1">
    <location>
        <begin position="29"/>
        <end position="100"/>
    </location>
</feature>
<proteinExistence type="predicted"/>
<protein>
    <submittedName>
        <fullName evidence="2">Uncharacterized protein</fullName>
    </submittedName>
</protein>
<sequence>MSGINGGISGSELISSTTAAGSVSIAGQNVTTSNVQSAAAVSTAIGSIRSTSETENKQLQDGNRTTAGGSSVQTPLGGGGNGRGPRPRVEQPPPHHQTAA</sequence>
<dbReference type="Proteomes" id="UP001341840">
    <property type="component" value="Unassembled WGS sequence"/>
</dbReference>
<organism evidence="2 3">
    <name type="scientific">Stylosanthes scabra</name>
    <dbReference type="NCBI Taxonomy" id="79078"/>
    <lineage>
        <taxon>Eukaryota</taxon>
        <taxon>Viridiplantae</taxon>
        <taxon>Streptophyta</taxon>
        <taxon>Embryophyta</taxon>
        <taxon>Tracheophyta</taxon>
        <taxon>Spermatophyta</taxon>
        <taxon>Magnoliopsida</taxon>
        <taxon>eudicotyledons</taxon>
        <taxon>Gunneridae</taxon>
        <taxon>Pentapetalae</taxon>
        <taxon>rosids</taxon>
        <taxon>fabids</taxon>
        <taxon>Fabales</taxon>
        <taxon>Fabaceae</taxon>
        <taxon>Papilionoideae</taxon>
        <taxon>50 kb inversion clade</taxon>
        <taxon>dalbergioids sensu lato</taxon>
        <taxon>Dalbergieae</taxon>
        <taxon>Pterocarpus clade</taxon>
        <taxon>Stylosanthes</taxon>
    </lineage>
</organism>
<feature type="non-terminal residue" evidence="2">
    <location>
        <position position="100"/>
    </location>
</feature>
<feature type="compositionally biased region" description="Pro residues" evidence="1">
    <location>
        <begin position="90"/>
        <end position="100"/>
    </location>
</feature>
<dbReference type="EMBL" id="JASCZI010151791">
    <property type="protein sequence ID" value="MED6174464.1"/>
    <property type="molecule type" value="Genomic_DNA"/>
</dbReference>
<evidence type="ECO:0000313" key="2">
    <source>
        <dbReference type="EMBL" id="MED6174464.1"/>
    </source>
</evidence>
<feature type="compositionally biased region" description="Polar residues" evidence="1">
    <location>
        <begin position="29"/>
        <end position="51"/>
    </location>
</feature>
<evidence type="ECO:0000256" key="1">
    <source>
        <dbReference type="SAM" id="MobiDB-lite"/>
    </source>
</evidence>